<keyword evidence="2" id="KW-0012">Acyltransferase</keyword>
<evidence type="ECO:0000256" key="1">
    <source>
        <dbReference type="ARBA" id="ARBA00022679"/>
    </source>
</evidence>
<evidence type="ECO:0000259" key="3">
    <source>
        <dbReference type="PROSITE" id="PS51186"/>
    </source>
</evidence>
<gene>
    <name evidence="4" type="ORF">DFR76_102642</name>
</gene>
<dbReference type="RefSeq" id="WP_307596528.1">
    <property type="nucleotide sequence ID" value="NZ_QQBC01000002.1"/>
</dbReference>
<keyword evidence="5" id="KW-1185">Reference proteome</keyword>
<evidence type="ECO:0000313" key="4">
    <source>
        <dbReference type="EMBL" id="RDI68241.1"/>
    </source>
</evidence>
<proteinExistence type="predicted"/>
<comment type="caution">
    <text evidence="4">The sequence shown here is derived from an EMBL/GenBank/DDBJ whole genome shotgun (WGS) entry which is preliminary data.</text>
</comment>
<dbReference type="EMBL" id="QQBC01000002">
    <property type="protein sequence ID" value="RDI68241.1"/>
    <property type="molecule type" value="Genomic_DNA"/>
</dbReference>
<sequence length="194" mass="21424">MISMGAVSVPEGEEVLMVSIAMVPTEAADDTALVAELTDLVNRVYEVAEEGLWREGASRTTIFELAGLIADGRVAVARDEDGRIVGAVCIRQLADDVGEFGMLVCSPEQRGTGIGRALVDFAERHCADRGARTMQLELLVPRGWAHPVKEFLRGWYLRLGYVLERKGELEEDYPHLVPLLATPCDFLVFHKPMR</sequence>
<dbReference type="Pfam" id="PF00583">
    <property type="entry name" value="Acetyltransf_1"/>
    <property type="match status" value="1"/>
</dbReference>
<dbReference type="Proteomes" id="UP000254869">
    <property type="component" value="Unassembled WGS sequence"/>
</dbReference>
<reference evidence="4 5" key="1">
    <citation type="submission" date="2018-07" db="EMBL/GenBank/DDBJ databases">
        <title>Genomic Encyclopedia of Type Strains, Phase IV (KMG-IV): sequencing the most valuable type-strain genomes for metagenomic binning, comparative biology and taxonomic classification.</title>
        <authorList>
            <person name="Goeker M."/>
        </authorList>
    </citation>
    <scope>NUCLEOTIDE SEQUENCE [LARGE SCALE GENOMIC DNA]</scope>
    <source>
        <strain evidence="4 5">DSM 44290</strain>
    </source>
</reference>
<dbReference type="InterPro" id="IPR016181">
    <property type="entry name" value="Acyl_CoA_acyltransferase"/>
</dbReference>
<evidence type="ECO:0000313" key="5">
    <source>
        <dbReference type="Proteomes" id="UP000254869"/>
    </source>
</evidence>
<dbReference type="PROSITE" id="PS51186">
    <property type="entry name" value="GNAT"/>
    <property type="match status" value="1"/>
</dbReference>
<dbReference type="CDD" id="cd04301">
    <property type="entry name" value="NAT_SF"/>
    <property type="match status" value="1"/>
</dbReference>
<dbReference type="PANTHER" id="PTHR43877">
    <property type="entry name" value="AMINOALKYLPHOSPHONATE N-ACETYLTRANSFERASE-RELATED-RELATED"/>
    <property type="match status" value="1"/>
</dbReference>
<evidence type="ECO:0000256" key="2">
    <source>
        <dbReference type="ARBA" id="ARBA00023315"/>
    </source>
</evidence>
<dbReference type="GO" id="GO:0016747">
    <property type="term" value="F:acyltransferase activity, transferring groups other than amino-acyl groups"/>
    <property type="evidence" value="ECO:0007669"/>
    <property type="project" value="InterPro"/>
</dbReference>
<dbReference type="PANTHER" id="PTHR43877:SF2">
    <property type="entry name" value="AMINOALKYLPHOSPHONATE N-ACETYLTRANSFERASE-RELATED"/>
    <property type="match status" value="1"/>
</dbReference>
<dbReference type="SUPFAM" id="SSF55729">
    <property type="entry name" value="Acyl-CoA N-acyltransferases (Nat)"/>
    <property type="match status" value="1"/>
</dbReference>
<keyword evidence="1 4" id="KW-0808">Transferase</keyword>
<name>A0A370IDL7_9NOCA</name>
<protein>
    <submittedName>
        <fullName evidence="4">Acetyltransferase (GNAT) family protein</fullName>
    </submittedName>
</protein>
<organism evidence="4 5">
    <name type="scientific">Nocardia pseudobrasiliensis</name>
    <dbReference type="NCBI Taxonomy" id="45979"/>
    <lineage>
        <taxon>Bacteria</taxon>
        <taxon>Bacillati</taxon>
        <taxon>Actinomycetota</taxon>
        <taxon>Actinomycetes</taxon>
        <taxon>Mycobacteriales</taxon>
        <taxon>Nocardiaceae</taxon>
        <taxon>Nocardia</taxon>
    </lineage>
</organism>
<dbReference type="AlphaFoldDB" id="A0A370IDL7"/>
<dbReference type="STRING" id="1210086.GCA_001613105_01218"/>
<feature type="domain" description="N-acetyltransferase" evidence="3">
    <location>
        <begin position="32"/>
        <end position="194"/>
    </location>
</feature>
<dbReference type="InterPro" id="IPR050832">
    <property type="entry name" value="Bact_Acetyltransf"/>
</dbReference>
<dbReference type="InterPro" id="IPR000182">
    <property type="entry name" value="GNAT_dom"/>
</dbReference>
<accession>A0A370IDL7</accession>
<dbReference type="Gene3D" id="3.40.630.30">
    <property type="match status" value="1"/>
</dbReference>